<accession>A0A7R9MP36</accession>
<name>A0A7R9MP36_9ACAR</name>
<dbReference type="EMBL" id="CAJPVJ010035071">
    <property type="protein sequence ID" value="CAG2181044.1"/>
    <property type="molecule type" value="Genomic_DNA"/>
</dbReference>
<feature type="non-terminal residue" evidence="2">
    <location>
        <position position="1"/>
    </location>
</feature>
<evidence type="ECO:0000313" key="2">
    <source>
        <dbReference type="EMBL" id="CAD7663907.1"/>
    </source>
</evidence>
<organism evidence="2">
    <name type="scientific">Oppiella nova</name>
    <dbReference type="NCBI Taxonomy" id="334625"/>
    <lineage>
        <taxon>Eukaryota</taxon>
        <taxon>Metazoa</taxon>
        <taxon>Ecdysozoa</taxon>
        <taxon>Arthropoda</taxon>
        <taxon>Chelicerata</taxon>
        <taxon>Arachnida</taxon>
        <taxon>Acari</taxon>
        <taxon>Acariformes</taxon>
        <taxon>Sarcoptiformes</taxon>
        <taxon>Oribatida</taxon>
        <taxon>Brachypylina</taxon>
        <taxon>Oppioidea</taxon>
        <taxon>Oppiidae</taxon>
        <taxon>Oppiella</taxon>
    </lineage>
</organism>
<sequence length="59" mass="6658">MSDNHNTKSKDGKKNKKNKLQDVLPNPFFGTKSKNKNQNNNQNHGSDGHYNPNHLVPTS</sequence>
<evidence type="ECO:0000256" key="1">
    <source>
        <dbReference type="SAM" id="MobiDB-lite"/>
    </source>
</evidence>
<gene>
    <name evidence="2" type="ORF">ONB1V03_LOCUS20465</name>
</gene>
<evidence type="ECO:0000313" key="3">
    <source>
        <dbReference type="Proteomes" id="UP000728032"/>
    </source>
</evidence>
<dbReference type="Proteomes" id="UP000728032">
    <property type="component" value="Unassembled WGS sequence"/>
</dbReference>
<dbReference type="AlphaFoldDB" id="A0A7R9MP36"/>
<reference evidence="2" key="1">
    <citation type="submission" date="2020-11" db="EMBL/GenBank/DDBJ databases">
        <authorList>
            <person name="Tran Van P."/>
        </authorList>
    </citation>
    <scope>NUCLEOTIDE SEQUENCE</scope>
</reference>
<dbReference type="EMBL" id="OC949896">
    <property type="protein sequence ID" value="CAD7663907.1"/>
    <property type="molecule type" value="Genomic_DNA"/>
</dbReference>
<keyword evidence="3" id="KW-1185">Reference proteome</keyword>
<feature type="compositionally biased region" description="Basic and acidic residues" evidence="1">
    <location>
        <begin position="1"/>
        <end position="12"/>
    </location>
</feature>
<proteinExistence type="predicted"/>
<protein>
    <submittedName>
        <fullName evidence="2">Uncharacterized protein</fullName>
    </submittedName>
</protein>
<feature type="region of interest" description="Disordered" evidence="1">
    <location>
        <begin position="1"/>
        <end position="59"/>
    </location>
</feature>